<dbReference type="InterPro" id="IPR039657">
    <property type="entry name" value="Dimethylallyltransferase"/>
</dbReference>
<accession>A0A811RME8</accession>
<reference evidence="6" key="1">
    <citation type="submission" date="2020-10" db="EMBL/GenBank/DDBJ databases">
        <authorList>
            <person name="Han B."/>
            <person name="Lu T."/>
            <person name="Zhao Q."/>
            <person name="Huang X."/>
            <person name="Zhao Y."/>
        </authorList>
    </citation>
    <scope>NUCLEOTIDE SEQUENCE</scope>
</reference>
<dbReference type="GO" id="GO:0005739">
    <property type="term" value="C:mitochondrion"/>
    <property type="evidence" value="ECO:0007669"/>
    <property type="project" value="TreeGrafter"/>
</dbReference>
<dbReference type="PANTHER" id="PTHR11088">
    <property type="entry name" value="TRNA DIMETHYLALLYLTRANSFERASE"/>
    <property type="match status" value="1"/>
</dbReference>
<keyword evidence="3" id="KW-0203">Cytokinin biosynthesis</keyword>
<evidence type="ECO:0000256" key="4">
    <source>
        <dbReference type="ARBA" id="ARBA00022741"/>
    </source>
</evidence>
<evidence type="ECO:0000256" key="2">
    <source>
        <dbReference type="ARBA" id="ARBA00022679"/>
    </source>
</evidence>
<dbReference type="OrthoDB" id="775260at2759"/>
<dbReference type="InterPro" id="IPR027417">
    <property type="entry name" value="P-loop_NTPase"/>
</dbReference>
<proteinExistence type="inferred from homology"/>
<dbReference type="GO" id="GO:0009691">
    <property type="term" value="P:cytokinin biosynthetic process"/>
    <property type="evidence" value="ECO:0007669"/>
    <property type="project" value="UniProtKB-KW"/>
</dbReference>
<protein>
    <recommendedName>
        <fullName evidence="8">tRNA (Adenosine(37)-N6)-dimethylallyltransferase MiaA</fullName>
    </recommendedName>
</protein>
<evidence type="ECO:0000256" key="3">
    <source>
        <dbReference type="ARBA" id="ARBA00022712"/>
    </source>
</evidence>
<keyword evidence="7" id="KW-1185">Reference proteome</keyword>
<keyword evidence="5" id="KW-0067">ATP-binding</keyword>
<organism evidence="6 7">
    <name type="scientific">Miscanthus lutarioriparius</name>
    <dbReference type="NCBI Taxonomy" id="422564"/>
    <lineage>
        <taxon>Eukaryota</taxon>
        <taxon>Viridiplantae</taxon>
        <taxon>Streptophyta</taxon>
        <taxon>Embryophyta</taxon>
        <taxon>Tracheophyta</taxon>
        <taxon>Spermatophyta</taxon>
        <taxon>Magnoliopsida</taxon>
        <taxon>Liliopsida</taxon>
        <taxon>Poales</taxon>
        <taxon>Poaceae</taxon>
        <taxon>PACMAD clade</taxon>
        <taxon>Panicoideae</taxon>
        <taxon>Andropogonodae</taxon>
        <taxon>Andropogoneae</taxon>
        <taxon>Saccharinae</taxon>
        <taxon>Miscanthus</taxon>
    </lineage>
</organism>
<evidence type="ECO:0000256" key="5">
    <source>
        <dbReference type="ARBA" id="ARBA00022840"/>
    </source>
</evidence>
<keyword evidence="2" id="KW-0808">Transferase</keyword>
<name>A0A811RME8_9POAL</name>
<keyword evidence="4" id="KW-0547">Nucleotide-binding</keyword>
<evidence type="ECO:0000256" key="1">
    <source>
        <dbReference type="ARBA" id="ARBA00005842"/>
    </source>
</evidence>
<comment type="caution">
    <text evidence="6">The sequence shown here is derived from an EMBL/GenBank/DDBJ whole genome shotgun (WGS) entry which is preliminary data.</text>
</comment>
<dbReference type="AlphaFoldDB" id="A0A811RME8"/>
<dbReference type="GO" id="GO:0052381">
    <property type="term" value="F:tRNA dimethylallyltransferase activity"/>
    <property type="evidence" value="ECO:0007669"/>
    <property type="project" value="TreeGrafter"/>
</dbReference>
<comment type="similarity">
    <text evidence="1">Belongs to the IPP transferase family.</text>
</comment>
<gene>
    <name evidence="6" type="ORF">NCGR_LOCUS54939</name>
</gene>
<evidence type="ECO:0000313" key="7">
    <source>
        <dbReference type="Proteomes" id="UP000604825"/>
    </source>
</evidence>
<sequence>MSIKPVVIMGATGTGKMKLSIDISKVIGGEVINADKMQIYAGLDIATNKIRAE</sequence>
<dbReference type="Pfam" id="PF01745">
    <property type="entry name" value="IPT"/>
    <property type="match status" value="1"/>
</dbReference>
<evidence type="ECO:0000313" key="6">
    <source>
        <dbReference type="EMBL" id="CAD6271653.1"/>
    </source>
</evidence>
<dbReference type="Proteomes" id="UP000604825">
    <property type="component" value="Unassembled WGS sequence"/>
</dbReference>
<dbReference type="EMBL" id="CAJGYO010000016">
    <property type="protein sequence ID" value="CAD6271653.1"/>
    <property type="molecule type" value="Genomic_DNA"/>
</dbReference>
<dbReference type="GO" id="GO:0005524">
    <property type="term" value="F:ATP binding"/>
    <property type="evidence" value="ECO:0007669"/>
    <property type="project" value="UniProtKB-KW"/>
</dbReference>
<dbReference type="Gene3D" id="3.40.50.300">
    <property type="entry name" value="P-loop containing nucleotide triphosphate hydrolases"/>
    <property type="match status" value="1"/>
</dbReference>
<evidence type="ECO:0008006" key="8">
    <source>
        <dbReference type="Google" id="ProtNLM"/>
    </source>
</evidence>
<dbReference type="PANTHER" id="PTHR11088:SF58">
    <property type="entry name" value="OS07G0190150 PROTEIN"/>
    <property type="match status" value="1"/>
</dbReference>
<dbReference type="GO" id="GO:0006400">
    <property type="term" value="P:tRNA modification"/>
    <property type="evidence" value="ECO:0007669"/>
    <property type="project" value="TreeGrafter"/>
</dbReference>